<gene>
    <name evidence="2" type="ORF">FIBSPDRAFT_73802</name>
</gene>
<proteinExistence type="predicted"/>
<evidence type="ECO:0000313" key="3">
    <source>
        <dbReference type="Proteomes" id="UP000076532"/>
    </source>
</evidence>
<evidence type="ECO:0000313" key="2">
    <source>
        <dbReference type="EMBL" id="KZP15934.1"/>
    </source>
</evidence>
<dbReference type="STRING" id="436010.A0A166ENB5"/>
<sequence length="170" mass="18673">MDRRLRDILVDEFNAKRKKDICADRRGMAKLWKEAGRVKARTAVIHDPLTIPARAYQLKASPGEYHPSSYVQSAHIPRFAPFLPHRAAEARALVDGEHVPVESRTPRCSECTPPRSSSPPSAAPCSASAGPGRRGEAGRRTALRAVRLRGGHPRVQGRPARQDRGRCASS</sequence>
<keyword evidence="3" id="KW-1185">Reference proteome</keyword>
<organism evidence="2 3">
    <name type="scientific">Athelia psychrophila</name>
    <dbReference type="NCBI Taxonomy" id="1759441"/>
    <lineage>
        <taxon>Eukaryota</taxon>
        <taxon>Fungi</taxon>
        <taxon>Dikarya</taxon>
        <taxon>Basidiomycota</taxon>
        <taxon>Agaricomycotina</taxon>
        <taxon>Agaricomycetes</taxon>
        <taxon>Agaricomycetidae</taxon>
        <taxon>Atheliales</taxon>
        <taxon>Atheliaceae</taxon>
        <taxon>Athelia</taxon>
    </lineage>
</organism>
<feature type="compositionally biased region" description="Basic and acidic residues" evidence="1">
    <location>
        <begin position="97"/>
        <end position="107"/>
    </location>
</feature>
<reference evidence="2 3" key="1">
    <citation type="journal article" date="2016" name="Mol. Biol. Evol.">
        <title>Comparative Genomics of Early-Diverging Mushroom-Forming Fungi Provides Insights into the Origins of Lignocellulose Decay Capabilities.</title>
        <authorList>
            <person name="Nagy L.G."/>
            <person name="Riley R."/>
            <person name="Tritt A."/>
            <person name="Adam C."/>
            <person name="Daum C."/>
            <person name="Floudas D."/>
            <person name="Sun H."/>
            <person name="Yadav J.S."/>
            <person name="Pangilinan J."/>
            <person name="Larsson K.H."/>
            <person name="Matsuura K."/>
            <person name="Barry K."/>
            <person name="Labutti K."/>
            <person name="Kuo R."/>
            <person name="Ohm R.A."/>
            <person name="Bhattacharya S.S."/>
            <person name="Shirouzu T."/>
            <person name="Yoshinaga Y."/>
            <person name="Martin F.M."/>
            <person name="Grigoriev I.V."/>
            <person name="Hibbett D.S."/>
        </authorList>
    </citation>
    <scope>NUCLEOTIDE SEQUENCE [LARGE SCALE GENOMIC DNA]</scope>
    <source>
        <strain evidence="2 3">CBS 109695</strain>
    </source>
</reference>
<dbReference type="Proteomes" id="UP000076532">
    <property type="component" value="Unassembled WGS sequence"/>
</dbReference>
<accession>A0A166ENB5</accession>
<dbReference type="OrthoDB" id="10262720at2759"/>
<feature type="compositionally biased region" description="Basic and acidic residues" evidence="1">
    <location>
        <begin position="160"/>
        <end position="170"/>
    </location>
</feature>
<dbReference type="EMBL" id="KV417599">
    <property type="protein sequence ID" value="KZP15934.1"/>
    <property type="molecule type" value="Genomic_DNA"/>
</dbReference>
<feature type="region of interest" description="Disordered" evidence="1">
    <location>
        <begin position="97"/>
        <end position="170"/>
    </location>
</feature>
<evidence type="ECO:0000256" key="1">
    <source>
        <dbReference type="SAM" id="MobiDB-lite"/>
    </source>
</evidence>
<dbReference type="AlphaFoldDB" id="A0A166ENB5"/>
<dbReference type="Gene3D" id="3.90.640.10">
    <property type="entry name" value="Actin, Chain A, domain 4"/>
    <property type="match status" value="1"/>
</dbReference>
<feature type="compositionally biased region" description="Low complexity" evidence="1">
    <location>
        <begin position="108"/>
        <end position="131"/>
    </location>
</feature>
<protein>
    <submittedName>
        <fullName evidence="2">Uncharacterized protein</fullName>
    </submittedName>
</protein>
<name>A0A166ENB5_9AGAM</name>